<proteinExistence type="predicted"/>
<gene>
    <name evidence="1" type="primary">Dsim\GD17908</name>
    <name evidence="1" type="ORF">Dsim_GD17908</name>
</gene>
<dbReference type="HOGENOM" id="CLU_2515088_0_0_1"/>
<organism evidence="1 2">
    <name type="scientific">Drosophila simulans</name>
    <name type="common">Fruit fly</name>
    <dbReference type="NCBI Taxonomy" id="7240"/>
    <lineage>
        <taxon>Eukaryota</taxon>
        <taxon>Metazoa</taxon>
        <taxon>Ecdysozoa</taxon>
        <taxon>Arthropoda</taxon>
        <taxon>Hexapoda</taxon>
        <taxon>Insecta</taxon>
        <taxon>Pterygota</taxon>
        <taxon>Neoptera</taxon>
        <taxon>Endopterygota</taxon>
        <taxon>Diptera</taxon>
        <taxon>Brachycera</taxon>
        <taxon>Muscomorpha</taxon>
        <taxon>Ephydroidea</taxon>
        <taxon>Drosophilidae</taxon>
        <taxon>Drosophila</taxon>
        <taxon>Sophophora</taxon>
    </lineage>
</organism>
<sequence length="85" mass="9136">MAPRSAPLPSAQTRRSSSWAASIAISACTTWCSSRRSTPTRLRSCPISAPGTATPPCFAWPTNDRCCSASTWPWPPLAISWSARV</sequence>
<name>B4NRV0_DROSI</name>
<reference evidence="1 2" key="1">
    <citation type="journal article" date="2007" name="Nature">
        <title>Evolution of genes and genomes on the Drosophila phylogeny.</title>
        <authorList>
            <consortium name="Drosophila 12 Genomes Consortium"/>
            <person name="Clark A.G."/>
            <person name="Eisen M.B."/>
            <person name="Smith D.R."/>
            <person name="Bergman C.M."/>
            <person name="Oliver B."/>
            <person name="Markow T.A."/>
            <person name="Kaufman T.C."/>
            <person name="Kellis M."/>
            <person name="Gelbart W."/>
            <person name="Iyer V.N."/>
            <person name="Pollard D.A."/>
            <person name="Sackton T.B."/>
            <person name="Larracuente A.M."/>
            <person name="Singh N.D."/>
            <person name="Abad J.P."/>
            <person name="Abt D.N."/>
            <person name="Adryan B."/>
            <person name="Aguade M."/>
            <person name="Akashi H."/>
            <person name="Anderson W.W."/>
            <person name="Aquadro C.F."/>
            <person name="Ardell D.H."/>
            <person name="Arguello R."/>
            <person name="Artieri C.G."/>
            <person name="Barbash D.A."/>
            <person name="Barker D."/>
            <person name="Barsanti P."/>
            <person name="Batterham P."/>
            <person name="Batzoglou S."/>
            <person name="Begun D."/>
            <person name="Bhutkar A."/>
            <person name="Blanco E."/>
            <person name="Bosak S.A."/>
            <person name="Bradley R.K."/>
            <person name="Brand A.D."/>
            <person name="Brent M.R."/>
            <person name="Brooks A.N."/>
            <person name="Brown R.H."/>
            <person name="Butlin R.K."/>
            <person name="Caggese C."/>
            <person name="Calvi B.R."/>
            <person name="Bernardo de Carvalho A."/>
            <person name="Caspi A."/>
            <person name="Castrezana S."/>
            <person name="Celniker S.E."/>
            <person name="Chang J.L."/>
            <person name="Chapple C."/>
            <person name="Chatterji S."/>
            <person name="Chinwalla A."/>
            <person name="Civetta A."/>
            <person name="Clifton S.W."/>
            <person name="Comeron J.M."/>
            <person name="Costello J.C."/>
            <person name="Coyne J.A."/>
            <person name="Daub J."/>
            <person name="David R.G."/>
            <person name="Delcher A.L."/>
            <person name="Delehaunty K."/>
            <person name="Do C.B."/>
            <person name="Ebling H."/>
            <person name="Edwards K."/>
            <person name="Eickbush T."/>
            <person name="Evans J.D."/>
            <person name="Filipski A."/>
            <person name="Findeiss S."/>
            <person name="Freyhult E."/>
            <person name="Fulton L."/>
            <person name="Fulton R."/>
            <person name="Garcia A.C."/>
            <person name="Gardiner A."/>
            <person name="Garfield D.A."/>
            <person name="Garvin B.E."/>
            <person name="Gibson G."/>
            <person name="Gilbert D."/>
            <person name="Gnerre S."/>
            <person name="Godfrey J."/>
            <person name="Good R."/>
            <person name="Gotea V."/>
            <person name="Gravely B."/>
            <person name="Greenberg A.J."/>
            <person name="Griffiths-Jones S."/>
            <person name="Gross S."/>
            <person name="Guigo R."/>
            <person name="Gustafson E.A."/>
            <person name="Haerty W."/>
            <person name="Hahn M.W."/>
            <person name="Halligan D.L."/>
            <person name="Halpern A.L."/>
            <person name="Halter G.M."/>
            <person name="Han M.V."/>
            <person name="Heger A."/>
            <person name="Hillier L."/>
            <person name="Hinrichs A.S."/>
            <person name="Holmes I."/>
            <person name="Hoskins R.A."/>
            <person name="Hubisz M.J."/>
            <person name="Hultmark D."/>
            <person name="Huntley M.A."/>
            <person name="Jaffe D.B."/>
            <person name="Jagadeeshan S."/>
            <person name="Jeck W.R."/>
            <person name="Johnson J."/>
            <person name="Jones C.D."/>
            <person name="Jordan W.C."/>
            <person name="Karpen G.H."/>
            <person name="Kataoka E."/>
            <person name="Keightley P.D."/>
            <person name="Kheradpour P."/>
            <person name="Kirkness E.F."/>
            <person name="Koerich L.B."/>
            <person name="Kristiansen K."/>
            <person name="Kudrna D."/>
            <person name="Kulathinal R.J."/>
            <person name="Kumar S."/>
            <person name="Kwok R."/>
            <person name="Lander E."/>
            <person name="Langley C.H."/>
            <person name="Lapoint R."/>
            <person name="Lazzaro B.P."/>
            <person name="Lee S.J."/>
            <person name="Levesque L."/>
            <person name="Li R."/>
            <person name="Lin C.F."/>
            <person name="Lin M.F."/>
            <person name="Lindblad-Toh K."/>
            <person name="Llopart A."/>
            <person name="Long M."/>
            <person name="Low L."/>
            <person name="Lozovsky E."/>
            <person name="Lu J."/>
            <person name="Luo M."/>
            <person name="Machado C.A."/>
            <person name="Makalowski W."/>
            <person name="Marzo M."/>
            <person name="Matsuda M."/>
            <person name="Matzkin L."/>
            <person name="McAllister B."/>
            <person name="McBride C.S."/>
            <person name="McKernan B."/>
            <person name="McKernan K."/>
            <person name="Mendez-Lago M."/>
            <person name="Minx P."/>
            <person name="Mollenhauer M.U."/>
            <person name="Montooth K."/>
            <person name="Mount S.M."/>
            <person name="Mu X."/>
            <person name="Myers E."/>
            <person name="Negre B."/>
            <person name="Newfeld S."/>
            <person name="Nielsen R."/>
            <person name="Noor M.A."/>
            <person name="O'Grady P."/>
            <person name="Pachter L."/>
            <person name="Papaceit M."/>
            <person name="Parisi M.J."/>
            <person name="Parisi M."/>
            <person name="Parts L."/>
            <person name="Pedersen J.S."/>
            <person name="Pesole G."/>
            <person name="Phillippy A.M."/>
            <person name="Ponting C.P."/>
            <person name="Pop M."/>
            <person name="Porcelli D."/>
            <person name="Powell J.R."/>
            <person name="Prohaska S."/>
            <person name="Pruitt K."/>
            <person name="Puig M."/>
            <person name="Quesneville H."/>
            <person name="Ram K.R."/>
            <person name="Rand D."/>
            <person name="Rasmussen M.D."/>
            <person name="Reed L.K."/>
            <person name="Reenan R."/>
            <person name="Reily A."/>
            <person name="Remington K.A."/>
            <person name="Rieger T.T."/>
            <person name="Ritchie M.G."/>
            <person name="Robin C."/>
            <person name="Rogers Y.H."/>
            <person name="Rohde C."/>
            <person name="Rozas J."/>
            <person name="Rubenfield M.J."/>
            <person name="Ruiz A."/>
            <person name="Russo S."/>
            <person name="Salzberg S.L."/>
            <person name="Sanchez-Gracia A."/>
            <person name="Saranga D.J."/>
            <person name="Sato H."/>
            <person name="Schaeffer S.W."/>
            <person name="Schatz M.C."/>
            <person name="Schlenke T."/>
            <person name="Schwartz R."/>
            <person name="Segarra C."/>
            <person name="Singh R.S."/>
            <person name="Sirot L."/>
            <person name="Sirota M."/>
            <person name="Sisneros N.B."/>
            <person name="Smith C.D."/>
            <person name="Smith T.F."/>
            <person name="Spieth J."/>
            <person name="Stage D.E."/>
            <person name="Stark A."/>
            <person name="Stephan W."/>
            <person name="Strausberg R.L."/>
            <person name="Strempel S."/>
            <person name="Sturgill D."/>
            <person name="Sutton G."/>
            <person name="Sutton G.G."/>
            <person name="Tao W."/>
            <person name="Teichmann S."/>
            <person name="Tobari Y.N."/>
            <person name="Tomimura Y."/>
            <person name="Tsolas J.M."/>
            <person name="Valente V.L."/>
            <person name="Venter E."/>
            <person name="Venter J.C."/>
            <person name="Vicario S."/>
            <person name="Vieira F.G."/>
            <person name="Vilella A.J."/>
            <person name="Villasante A."/>
            <person name="Walenz B."/>
            <person name="Wang J."/>
            <person name="Wasserman M."/>
            <person name="Watts T."/>
            <person name="Wilson D."/>
            <person name="Wilson R.K."/>
            <person name="Wing R.A."/>
            <person name="Wolfner M.F."/>
            <person name="Wong A."/>
            <person name="Wong G.K."/>
            <person name="Wu C.I."/>
            <person name="Wu G."/>
            <person name="Yamamoto D."/>
            <person name="Yang H.P."/>
            <person name="Yang S.P."/>
            <person name="Yorke J.A."/>
            <person name="Yoshida K."/>
            <person name="Zdobnov E."/>
            <person name="Zhang P."/>
            <person name="Zhang Y."/>
            <person name="Zimin A.V."/>
            <person name="Baldwin J."/>
            <person name="Abdouelleil A."/>
            <person name="Abdulkadir J."/>
            <person name="Abebe A."/>
            <person name="Abera B."/>
            <person name="Abreu J."/>
            <person name="Acer S.C."/>
            <person name="Aftuck L."/>
            <person name="Alexander A."/>
            <person name="An P."/>
            <person name="Anderson E."/>
            <person name="Anderson S."/>
            <person name="Arachi H."/>
            <person name="Azer M."/>
            <person name="Bachantsang P."/>
            <person name="Barry A."/>
            <person name="Bayul T."/>
            <person name="Berlin A."/>
            <person name="Bessette D."/>
            <person name="Bloom T."/>
            <person name="Blye J."/>
            <person name="Boguslavskiy L."/>
            <person name="Bonnet C."/>
            <person name="Boukhgalter B."/>
            <person name="Bourzgui I."/>
            <person name="Brown A."/>
            <person name="Cahill P."/>
            <person name="Channer S."/>
            <person name="Cheshatsang Y."/>
            <person name="Chuda L."/>
            <person name="Citroen M."/>
            <person name="Collymore A."/>
            <person name="Cooke P."/>
            <person name="Costello M."/>
            <person name="D'Aco K."/>
            <person name="Daza R."/>
            <person name="De Haan G."/>
            <person name="DeGray S."/>
            <person name="DeMaso C."/>
            <person name="Dhargay N."/>
            <person name="Dooley K."/>
            <person name="Dooley E."/>
            <person name="Doricent M."/>
            <person name="Dorje P."/>
            <person name="Dorjee K."/>
            <person name="Dupes A."/>
            <person name="Elong R."/>
            <person name="Falk J."/>
            <person name="Farina A."/>
            <person name="Faro S."/>
            <person name="Ferguson D."/>
            <person name="Fisher S."/>
            <person name="Foley C.D."/>
            <person name="Franke A."/>
            <person name="Friedrich D."/>
            <person name="Gadbois L."/>
            <person name="Gearin G."/>
            <person name="Gearin C.R."/>
            <person name="Giannoukos G."/>
            <person name="Goode T."/>
            <person name="Graham J."/>
            <person name="Grandbois E."/>
            <person name="Grewal S."/>
            <person name="Gyaltsen K."/>
            <person name="Hafez N."/>
            <person name="Hagos B."/>
            <person name="Hall J."/>
            <person name="Henson C."/>
            <person name="Hollinger A."/>
            <person name="Honan T."/>
            <person name="Huard M.D."/>
            <person name="Hughes L."/>
            <person name="Hurhula B."/>
            <person name="Husby M.E."/>
            <person name="Kamat A."/>
            <person name="Kanga B."/>
            <person name="Kashin S."/>
            <person name="Khazanovich D."/>
            <person name="Kisner P."/>
            <person name="Lance K."/>
            <person name="Lara M."/>
            <person name="Lee W."/>
            <person name="Lennon N."/>
            <person name="Letendre F."/>
            <person name="LeVine R."/>
            <person name="Lipovsky A."/>
            <person name="Liu X."/>
            <person name="Liu J."/>
            <person name="Liu S."/>
            <person name="Lokyitsang T."/>
            <person name="Lokyitsang Y."/>
            <person name="Lubonja R."/>
            <person name="Lui A."/>
            <person name="MacDonald P."/>
            <person name="Magnisalis V."/>
            <person name="Maru K."/>
            <person name="Matthews C."/>
            <person name="McCusker W."/>
            <person name="McDonough S."/>
            <person name="Mehta T."/>
            <person name="Meldrim J."/>
            <person name="Meneus L."/>
            <person name="Mihai O."/>
            <person name="Mihalev A."/>
            <person name="Mihova T."/>
            <person name="Mittelman R."/>
            <person name="Mlenga V."/>
            <person name="Montmayeur A."/>
            <person name="Mulrain L."/>
            <person name="Navidi A."/>
            <person name="Naylor J."/>
            <person name="Negash T."/>
            <person name="Nguyen T."/>
            <person name="Nguyen N."/>
            <person name="Nicol R."/>
            <person name="Norbu C."/>
            <person name="Norbu N."/>
            <person name="Novod N."/>
            <person name="O'Neill B."/>
            <person name="Osman S."/>
            <person name="Markiewicz E."/>
            <person name="Oyono O.L."/>
            <person name="Patti C."/>
            <person name="Phunkhang P."/>
            <person name="Pierre F."/>
            <person name="Priest M."/>
            <person name="Raghuraman S."/>
            <person name="Rege F."/>
            <person name="Reyes R."/>
            <person name="Rise C."/>
            <person name="Rogov P."/>
            <person name="Ross K."/>
            <person name="Ryan E."/>
            <person name="Settipalli S."/>
            <person name="Shea T."/>
            <person name="Sherpa N."/>
            <person name="Shi L."/>
            <person name="Shih D."/>
            <person name="Sparrow T."/>
            <person name="Spaulding J."/>
            <person name="Stalker J."/>
            <person name="Stange-Thomann N."/>
            <person name="Stavropoulos S."/>
            <person name="Stone C."/>
            <person name="Strader C."/>
            <person name="Tesfaye S."/>
            <person name="Thomson T."/>
            <person name="Thoulutsang Y."/>
            <person name="Thoulutsang D."/>
            <person name="Topham K."/>
            <person name="Topping I."/>
            <person name="Tsamla T."/>
            <person name="Vassiliev H."/>
            <person name="Vo A."/>
            <person name="Wangchuk T."/>
            <person name="Wangdi T."/>
            <person name="Weiand M."/>
            <person name="Wilkinson J."/>
            <person name="Wilson A."/>
            <person name="Yadav S."/>
            <person name="Young G."/>
            <person name="Yu Q."/>
            <person name="Zembek L."/>
            <person name="Zhong D."/>
            <person name="Zimmer A."/>
            <person name="Zwirko Z."/>
            <person name="Jaffe D.B."/>
            <person name="Alvarez P."/>
            <person name="Brockman W."/>
            <person name="Butler J."/>
            <person name="Chin C."/>
            <person name="Gnerre S."/>
            <person name="Grabherr M."/>
            <person name="Kleber M."/>
            <person name="Mauceli E."/>
            <person name="MacCallum I."/>
        </authorList>
    </citation>
    <scope>NUCLEOTIDE SEQUENCE [LARGE SCALE GENOMIC DNA]</scope>
    <source>
        <strain evidence="2">white501</strain>
    </source>
</reference>
<evidence type="ECO:0000313" key="2">
    <source>
        <dbReference type="Proteomes" id="UP000000304"/>
    </source>
</evidence>
<dbReference type="EMBL" id="CH981564">
    <property type="protein sequence ID" value="EDX15328.1"/>
    <property type="molecule type" value="Genomic_DNA"/>
</dbReference>
<evidence type="ECO:0000313" key="1">
    <source>
        <dbReference type="EMBL" id="EDX15328.1"/>
    </source>
</evidence>
<dbReference type="PROSITE" id="PS51257">
    <property type="entry name" value="PROKAR_LIPOPROTEIN"/>
    <property type="match status" value="1"/>
</dbReference>
<protein>
    <submittedName>
        <fullName evidence="1">GD17908</fullName>
    </submittedName>
</protein>
<keyword evidence="2" id="KW-1185">Reference proteome</keyword>
<dbReference type="AlphaFoldDB" id="B4NRV0"/>
<accession>B4NRV0</accession>
<dbReference type="Proteomes" id="UP000000304">
    <property type="component" value="Unassembled WGS sequence"/>
</dbReference>